<evidence type="ECO:0000313" key="10">
    <source>
        <dbReference type="EMBL" id="KAG6664265.1"/>
    </source>
</evidence>
<comment type="similarity">
    <text evidence="2 9">Belongs to the SWEET sugar transporter family.</text>
</comment>
<feature type="transmembrane region" description="Helical" evidence="9">
    <location>
        <begin position="159"/>
        <end position="181"/>
    </location>
</feature>
<dbReference type="InterPro" id="IPR047664">
    <property type="entry name" value="SWEET"/>
</dbReference>
<feature type="transmembrane region" description="Helical" evidence="9">
    <location>
        <begin position="6"/>
        <end position="30"/>
    </location>
</feature>
<dbReference type="GO" id="GO:0051119">
    <property type="term" value="F:sugar transmembrane transporter activity"/>
    <property type="evidence" value="ECO:0007669"/>
    <property type="project" value="InterPro"/>
</dbReference>
<evidence type="ECO:0000313" key="11">
    <source>
        <dbReference type="EMBL" id="KAG6726426.1"/>
    </source>
</evidence>
<evidence type="ECO:0000256" key="6">
    <source>
        <dbReference type="ARBA" id="ARBA00022737"/>
    </source>
</evidence>
<dbReference type="GO" id="GO:0005886">
    <property type="term" value="C:plasma membrane"/>
    <property type="evidence" value="ECO:0007669"/>
    <property type="project" value="UniProtKB-SubCell"/>
</dbReference>
<keyword evidence="7 9" id="KW-1133">Transmembrane helix</keyword>
<keyword evidence="6" id="KW-0677">Repeat</keyword>
<dbReference type="FunFam" id="1.20.1280.290:FF:000002">
    <property type="entry name" value="Bidirectional sugar transporter SWEET"/>
    <property type="match status" value="1"/>
</dbReference>
<dbReference type="Proteomes" id="UP000811246">
    <property type="component" value="Chromosome 2"/>
</dbReference>
<comment type="function">
    <text evidence="9">Mediates both low-affinity uptake and efflux of sugar across the membrane.</text>
</comment>
<organism evidence="10 12">
    <name type="scientific">Carya illinoinensis</name>
    <name type="common">Pecan</name>
    <dbReference type="NCBI Taxonomy" id="32201"/>
    <lineage>
        <taxon>Eukaryota</taxon>
        <taxon>Viridiplantae</taxon>
        <taxon>Streptophyta</taxon>
        <taxon>Embryophyta</taxon>
        <taxon>Tracheophyta</taxon>
        <taxon>Spermatophyta</taxon>
        <taxon>Magnoliopsida</taxon>
        <taxon>eudicotyledons</taxon>
        <taxon>Gunneridae</taxon>
        <taxon>Pentapetalae</taxon>
        <taxon>rosids</taxon>
        <taxon>fabids</taxon>
        <taxon>Fagales</taxon>
        <taxon>Juglandaceae</taxon>
        <taxon>Carya</taxon>
    </lineage>
</organism>
<dbReference type="InterPro" id="IPR004316">
    <property type="entry name" value="SWEET_rpt"/>
</dbReference>
<evidence type="ECO:0000256" key="8">
    <source>
        <dbReference type="ARBA" id="ARBA00023136"/>
    </source>
</evidence>
<keyword evidence="4 9" id="KW-0762">Sugar transport</keyword>
<dbReference type="Pfam" id="PF03083">
    <property type="entry name" value="MtN3_slv"/>
    <property type="match status" value="2"/>
</dbReference>
<keyword evidence="12" id="KW-1185">Reference proteome</keyword>
<accession>A0A8T1RCC3</accession>
<feature type="transmembrane region" description="Helical" evidence="9">
    <location>
        <begin position="99"/>
        <end position="120"/>
    </location>
</feature>
<evidence type="ECO:0000256" key="2">
    <source>
        <dbReference type="ARBA" id="ARBA00007809"/>
    </source>
</evidence>
<dbReference type="EMBL" id="CM031810">
    <property type="protein sequence ID" value="KAG6664265.1"/>
    <property type="molecule type" value="Genomic_DNA"/>
</dbReference>
<keyword evidence="8 9" id="KW-0472">Membrane</keyword>
<evidence type="ECO:0000256" key="5">
    <source>
        <dbReference type="ARBA" id="ARBA00022692"/>
    </source>
</evidence>
<keyword evidence="5 9" id="KW-0812">Transmembrane</keyword>
<feature type="transmembrane region" description="Helical" evidence="9">
    <location>
        <begin position="42"/>
        <end position="59"/>
    </location>
</feature>
<sequence>MEELSFYIGIIGNIISVLMFLSPVGTFWRIIKQRSTEQFESLPYICTLLSSSLWTYYGIIKAGELLVATVNGFGILVETIYVTLFLIYAPGRSKAKTVILVGLLDVGFLAVAIFVTRLALQGETRIAALGILCAGLNIVMYSSPLAVMRTVVTTKSVEYMPFFLSFFFFLNGGTWTFYALLMRDYFLLVPNGSGFLLGTVQLVLYAIYYRKPNLSKNVSDRLEEGCQQQEPLISSTSTQLHETS</sequence>
<protein>
    <recommendedName>
        <fullName evidence="9">Bidirectional sugar transporter SWEET</fullName>
    </recommendedName>
</protein>
<feature type="transmembrane region" description="Helical" evidence="9">
    <location>
        <begin position="187"/>
        <end position="208"/>
    </location>
</feature>
<reference evidence="11" key="2">
    <citation type="submission" date="2021-01" db="EMBL/GenBank/DDBJ databases">
        <authorList>
            <person name="Lovell J.T."/>
            <person name="Bentley N."/>
            <person name="Bhattarai G."/>
            <person name="Jenkins J.W."/>
            <person name="Sreedasyam A."/>
            <person name="Alarcon Y."/>
            <person name="Bock C."/>
            <person name="Boston L."/>
            <person name="Carlson J."/>
            <person name="Cervantes K."/>
            <person name="Clermont K."/>
            <person name="Krom N."/>
            <person name="Kubenka K."/>
            <person name="Mamidi S."/>
            <person name="Mattison C."/>
            <person name="Monteros M."/>
            <person name="Pisani C."/>
            <person name="Plott C."/>
            <person name="Rajasekar S."/>
            <person name="Rhein H.S."/>
            <person name="Rohla C."/>
            <person name="Song M."/>
            <person name="Hilaire R.S."/>
            <person name="Shu S."/>
            <person name="Wells L."/>
            <person name="Wang X."/>
            <person name="Webber J."/>
            <person name="Heerema R.J."/>
            <person name="Klein P."/>
            <person name="Conner P."/>
            <person name="Grauke L."/>
            <person name="Grimwood J."/>
            <person name="Schmutz J."/>
            <person name="Randall J.J."/>
        </authorList>
    </citation>
    <scope>NUCLEOTIDE SEQUENCE</scope>
    <source>
        <tissue evidence="11">Leaf</tissue>
    </source>
</reference>
<proteinExistence type="inferred from homology"/>
<feature type="transmembrane region" description="Helical" evidence="9">
    <location>
        <begin position="126"/>
        <end position="147"/>
    </location>
</feature>
<dbReference type="GO" id="GO:0051260">
    <property type="term" value="P:protein homooligomerization"/>
    <property type="evidence" value="ECO:0007669"/>
    <property type="project" value="UniProtKB-ARBA"/>
</dbReference>
<evidence type="ECO:0000256" key="3">
    <source>
        <dbReference type="ARBA" id="ARBA00022448"/>
    </source>
</evidence>
<gene>
    <name evidence="10" type="ORF">CIPAW_02G081000</name>
    <name evidence="11" type="ORF">I3842_02G080200</name>
</gene>
<dbReference type="GO" id="GO:0012505">
    <property type="term" value="C:endomembrane system"/>
    <property type="evidence" value="ECO:0007669"/>
    <property type="project" value="UniProtKB-SubCell"/>
</dbReference>
<reference evidence="10" key="1">
    <citation type="submission" date="2020-12" db="EMBL/GenBank/DDBJ databases">
        <title>WGS assembly of Carya illinoinensis cv. Pawnee.</title>
        <authorList>
            <person name="Platts A."/>
            <person name="Shu S."/>
            <person name="Wright S."/>
            <person name="Barry K."/>
            <person name="Edger P."/>
            <person name="Pires J.C."/>
            <person name="Schmutz J."/>
        </authorList>
    </citation>
    <scope>NUCLEOTIDE SEQUENCE</scope>
    <source>
        <tissue evidence="10">Leaf</tissue>
    </source>
</reference>
<evidence type="ECO:0000256" key="9">
    <source>
        <dbReference type="RuleBase" id="RU910715"/>
    </source>
</evidence>
<evidence type="ECO:0000313" key="12">
    <source>
        <dbReference type="Proteomes" id="UP000811609"/>
    </source>
</evidence>
<dbReference type="FunFam" id="1.20.1280.290:FF:000001">
    <property type="entry name" value="Bidirectional sugar transporter SWEET"/>
    <property type="match status" value="1"/>
</dbReference>
<evidence type="ECO:0000256" key="7">
    <source>
        <dbReference type="ARBA" id="ARBA00022989"/>
    </source>
</evidence>
<dbReference type="PANTHER" id="PTHR10791:SF120">
    <property type="entry name" value="BIDIRECTIONAL SUGAR TRANSPORTER SWEET17"/>
    <property type="match status" value="1"/>
</dbReference>
<name>A0A8T1RCC3_CARIL</name>
<comment type="caution">
    <text evidence="10">The sequence shown here is derived from an EMBL/GenBank/DDBJ whole genome shotgun (WGS) entry which is preliminary data.</text>
</comment>
<comment type="subcellular location">
    <subcellularLocation>
        <location evidence="9">Cell membrane</location>
        <topology evidence="9">Multi-pass membrane protein</topology>
    </subcellularLocation>
    <subcellularLocation>
        <location evidence="1">Endomembrane system</location>
        <topology evidence="1">Multi-pass membrane protein</topology>
    </subcellularLocation>
</comment>
<dbReference type="Proteomes" id="UP000811609">
    <property type="component" value="Chromosome 2"/>
</dbReference>
<keyword evidence="3 9" id="KW-0813">Transport</keyword>
<dbReference type="AlphaFoldDB" id="A0A8T1RCC3"/>
<dbReference type="EMBL" id="CM031826">
    <property type="protein sequence ID" value="KAG6726426.1"/>
    <property type="molecule type" value="Genomic_DNA"/>
</dbReference>
<dbReference type="PANTHER" id="PTHR10791">
    <property type="entry name" value="RAG1-ACTIVATING PROTEIN 1"/>
    <property type="match status" value="1"/>
</dbReference>
<feature type="transmembrane region" description="Helical" evidence="9">
    <location>
        <begin position="65"/>
        <end position="87"/>
    </location>
</feature>
<evidence type="ECO:0000256" key="1">
    <source>
        <dbReference type="ARBA" id="ARBA00004127"/>
    </source>
</evidence>
<evidence type="ECO:0000256" key="4">
    <source>
        <dbReference type="ARBA" id="ARBA00022597"/>
    </source>
</evidence>